<keyword evidence="4" id="KW-0677">Repeat</keyword>
<reference evidence="10" key="1">
    <citation type="journal article" date="2023" name="Mol. Phylogenet. Evol.">
        <title>Genome-scale phylogeny and comparative genomics of the fungal order Sordariales.</title>
        <authorList>
            <person name="Hensen N."/>
            <person name="Bonometti L."/>
            <person name="Westerberg I."/>
            <person name="Brannstrom I.O."/>
            <person name="Guillou S."/>
            <person name="Cros-Aarteil S."/>
            <person name="Calhoun S."/>
            <person name="Haridas S."/>
            <person name="Kuo A."/>
            <person name="Mondo S."/>
            <person name="Pangilinan J."/>
            <person name="Riley R."/>
            <person name="LaButti K."/>
            <person name="Andreopoulos B."/>
            <person name="Lipzen A."/>
            <person name="Chen C."/>
            <person name="Yan M."/>
            <person name="Daum C."/>
            <person name="Ng V."/>
            <person name="Clum A."/>
            <person name="Steindorff A."/>
            <person name="Ohm R.A."/>
            <person name="Martin F."/>
            <person name="Silar P."/>
            <person name="Natvig D.O."/>
            <person name="Lalanne C."/>
            <person name="Gautier V."/>
            <person name="Ament-Velasquez S.L."/>
            <person name="Kruys A."/>
            <person name="Hutchinson M.I."/>
            <person name="Powell A.J."/>
            <person name="Barry K."/>
            <person name="Miller A.N."/>
            <person name="Grigoriev I.V."/>
            <person name="Debuchy R."/>
            <person name="Gladieux P."/>
            <person name="Hiltunen Thoren M."/>
            <person name="Johannesson H."/>
        </authorList>
    </citation>
    <scope>NUCLEOTIDE SEQUENCE</scope>
    <source>
        <strain evidence="10">CBS 118394</strain>
    </source>
</reference>
<dbReference type="InterPro" id="IPR036322">
    <property type="entry name" value="WD40_repeat_dom_sf"/>
</dbReference>
<feature type="region of interest" description="Disordered" evidence="7">
    <location>
        <begin position="341"/>
        <end position="362"/>
    </location>
</feature>
<dbReference type="Gene3D" id="1.25.10.10">
    <property type="entry name" value="Leucine-rich Repeat Variant"/>
    <property type="match status" value="1"/>
</dbReference>
<keyword evidence="11" id="KW-1185">Reference proteome</keyword>
<evidence type="ECO:0000313" key="11">
    <source>
        <dbReference type="Proteomes" id="UP001283341"/>
    </source>
</evidence>
<keyword evidence="2" id="KW-0963">Cytoplasm</keyword>
<dbReference type="PROSITE" id="PS50294">
    <property type="entry name" value="WD_REPEATS_REGION"/>
    <property type="match status" value="3"/>
</dbReference>
<dbReference type="PANTHER" id="PTHR19849:SF0">
    <property type="entry name" value="PHOSPHOLIPASE A-2-ACTIVATING PROTEIN"/>
    <property type="match status" value="1"/>
</dbReference>
<dbReference type="PROSITE" id="PS51394">
    <property type="entry name" value="PFU"/>
    <property type="match status" value="1"/>
</dbReference>
<feature type="repeat" description="WD" evidence="5">
    <location>
        <begin position="108"/>
        <end position="143"/>
    </location>
</feature>
<dbReference type="FunFam" id="2.130.10.10:FF:000236">
    <property type="entry name" value="Polyubiquitin binding protein (Doa1/Ufd3)"/>
    <property type="match status" value="1"/>
</dbReference>
<dbReference type="SMART" id="SM00320">
    <property type="entry name" value="WD40"/>
    <property type="match status" value="6"/>
</dbReference>
<dbReference type="InterPro" id="IPR038122">
    <property type="entry name" value="PFU_sf"/>
</dbReference>
<feature type="compositionally biased region" description="Basic and acidic residues" evidence="7">
    <location>
        <begin position="495"/>
        <end position="505"/>
    </location>
</feature>
<evidence type="ECO:0000256" key="5">
    <source>
        <dbReference type="PROSITE-ProRule" id="PRU00221"/>
    </source>
</evidence>
<keyword evidence="3 5" id="KW-0853">WD repeat</keyword>
<dbReference type="GO" id="GO:0043130">
    <property type="term" value="F:ubiquitin binding"/>
    <property type="evidence" value="ECO:0007669"/>
    <property type="project" value="TreeGrafter"/>
</dbReference>
<dbReference type="Gene3D" id="3.10.20.870">
    <property type="entry name" value="PFU (PLAA family ubiquitin binding), C-terminal domain"/>
    <property type="match status" value="1"/>
</dbReference>
<dbReference type="PANTHER" id="PTHR19849">
    <property type="entry name" value="PHOSPHOLIPASE A-2-ACTIVATING PROTEIN"/>
    <property type="match status" value="1"/>
</dbReference>
<feature type="domain" description="PUL" evidence="9">
    <location>
        <begin position="509"/>
        <end position="816"/>
    </location>
</feature>
<evidence type="ECO:0000256" key="3">
    <source>
        <dbReference type="ARBA" id="ARBA00022574"/>
    </source>
</evidence>
<evidence type="ECO:0000256" key="1">
    <source>
        <dbReference type="ARBA" id="ARBA00004496"/>
    </source>
</evidence>
<dbReference type="InterPro" id="IPR001680">
    <property type="entry name" value="WD40_rpt"/>
</dbReference>
<dbReference type="GO" id="GO:0010992">
    <property type="term" value="P:ubiquitin recycling"/>
    <property type="evidence" value="ECO:0007669"/>
    <property type="project" value="TreeGrafter"/>
</dbReference>
<accession>A0AAE0IT27</accession>
<gene>
    <name evidence="10" type="ORF">B0H66DRAFT_598238</name>
</gene>
<dbReference type="GO" id="GO:0043161">
    <property type="term" value="P:proteasome-mediated ubiquitin-dependent protein catabolic process"/>
    <property type="evidence" value="ECO:0007669"/>
    <property type="project" value="TreeGrafter"/>
</dbReference>
<dbReference type="InterPro" id="IPR013535">
    <property type="entry name" value="PUL_dom"/>
</dbReference>
<dbReference type="Gene3D" id="2.130.10.10">
    <property type="entry name" value="YVTN repeat-like/Quinoprotein amine dehydrogenase"/>
    <property type="match status" value="1"/>
</dbReference>
<dbReference type="GO" id="GO:0005634">
    <property type="term" value="C:nucleus"/>
    <property type="evidence" value="ECO:0007669"/>
    <property type="project" value="TreeGrafter"/>
</dbReference>
<dbReference type="Proteomes" id="UP001283341">
    <property type="component" value="Unassembled WGS sequence"/>
</dbReference>
<evidence type="ECO:0000256" key="2">
    <source>
        <dbReference type="ARBA" id="ARBA00022490"/>
    </source>
</evidence>
<evidence type="ECO:0000313" key="10">
    <source>
        <dbReference type="EMBL" id="KAK3330713.1"/>
    </source>
</evidence>
<evidence type="ECO:0000256" key="4">
    <source>
        <dbReference type="ARBA" id="ARBA00022737"/>
    </source>
</evidence>
<dbReference type="Pfam" id="PF08324">
    <property type="entry name" value="PUL"/>
    <property type="match status" value="1"/>
</dbReference>
<reference evidence="10" key="2">
    <citation type="submission" date="2023-06" db="EMBL/GenBank/DDBJ databases">
        <authorList>
            <consortium name="Lawrence Berkeley National Laboratory"/>
            <person name="Haridas S."/>
            <person name="Hensen N."/>
            <person name="Bonometti L."/>
            <person name="Westerberg I."/>
            <person name="Brannstrom I.O."/>
            <person name="Guillou S."/>
            <person name="Cros-Aarteil S."/>
            <person name="Calhoun S."/>
            <person name="Kuo A."/>
            <person name="Mondo S."/>
            <person name="Pangilinan J."/>
            <person name="Riley R."/>
            <person name="Labutti K."/>
            <person name="Andreopoulos B."/>
            <person name="Lipzen A."/>
            <person name="Chen C."/>
            <person name="Yanf M."/>
            <person name="Daum C."/>
            <person name="Ng V."/>
            <person name="Clum A."/>
            <person name="Steindorff A."/>
            <person name="Ohm R."/>
            <person name="Martin F."/>
            <person name="Silar P."/>
            <person name="Natvig D."/>
            <person name="Lalanne C."/>
            <person name="Gautier V."/>
            <person name="Ament-Velasquez S.L."/>
            <person name="Kruys A."/>
            <person name="Hutchinson M.I."/>
            <person name="Powell A.J."/>
            <person name="Barry K."/>
            <person name="Miller A.N."/>
            <person name="Grigoriev I.V."/>
            <person name="Debuchy R."/>
            <person name="Gladieux P."/>
            <person name="Thoren M.H."/>
            <person name="Johannesson H."/>
        </authorList>
    </citation>
    <scope>NUCLEOTIDE SEQUENCE</scope>
    <source>
        <strain evidence="10">CBS 118394</strain>
    </source>
</reference>
<dbReference type="PROSITE" id="PS50082">
    <property type="entry name" value="WD_REPEATS_2"/>
    <property type="match status" value="3"/>
</dbReference>
<comment type="subcellular location">
    <subcellularLocation>
        <location evidence="1">Cytoplasm</location>
    </subcellularLocation>
</comment>
<dbReference type="PROSITE" id="PS51396">
    <property type="entry name" value="PUL"/>
    <property type="match status" value="1"/>
</dbReference>
<evidence type="ECO:0000259" key="9">
    <source>
        <dbReference type="PROSITE" id="PS51396"/>
    </source>
</evidence>
<dbReference type="InterPro" id="IPR011989">
    <property type="entry name" value="ARM-like"/>
</dbReference>
<dbReference type="EMBL" id="JAUEDM010000001">
    <property type="protein sequence ID" value="KAK3330713.1"/>
    <property type="molecule type" value="Genomic_DNA"/>
</dbReference>
<feature type="coiled-coil region" evidence="6">
    <location>
        <begin position="517"/>
        <end position="544"/>
    </location>
</feature>
<keyword evidence="6" id="KW-0175">Coiled coil</keyword>
<proteinExistence type="predicted"/>
<organism evidence="10 11">
    <name type="scientific">Apodospora peruviana</name>
    <dbReference type="NCBI Taxonomy" id="516989"/>
    <lineage>
        <taxon>Eukaryota</taxon>
        <taxon>Fungi</taxon>
        <taxon>Dikarya</taxon>
        <taxon>Ascomycota</taxon>
        <taxon>Pezizomycotina</taxon>
        <taxon>Sordariomycetes</taxon>
        <taxon>Sordariomycetidae</taxon>
        <taxon>Sordariales</taxon>
        <taxon>Lasiosphaeriaceae</taxon>
        <taxon>Apodospora</taxon>
    </lineage>
</organism>
<dbReference type="Pfam" id="PF09070">
    <property type="entry name" value="PFU"/>
    <property type="match status" value="1"/>
</dbReference>
<sequence>MPDFKLSAQLKGHDGDVRAVSFPTANVVLSASRDHTVRIWRRTGDKPTKFDATITTQGHGYINSLTFLRPSPARPEYPDGLILSSGAEPLIEVKNPTSTPTDNAVRLLVGHSNNVCALDASLKGNWFVSGSWDGKAIVWRTDTWEISQFLVHEGDVKSVWAVLAYDENTVITGSADGQIRIFRLQGSKDIEVAPWRTISTAGVVRALCKLPTGLKGHPSGAEFASAGNDSVIRLWKMTGQEVGTLAGHESFIYSLACLPTGEIVSAGEDRTLRVWRGSQCVQTITHPAISVWSVAVCSENGDIVSGTSDNMIRVFTRNAERTADPETLSQFDQSVASSAIPQEQVGPAVNKEKLDPKSWLATNQGTKDGQNKLIREDDGSIGVYAWSSGQHEWIHVGTMVGSAGSAGSTGRKVSYNGKEYDFVFDVAIEDGVPALKLPYNLSDNPYEAATKFLGDNELPITYLDSVANFITQNTAGATIGEASGGAPADPYGNESRYRPGEESQPAKHKYLPHMQYLALTQAKLEAALKKLKELNAKHIEAGNKHIAMNPNNISQLETLVGSLSGVGAELTASSLEAAQIIFTVVAQWPYGDRLPALDILRCLVTMPEAATLSDNRFGNLISIALRGALDTRDPIQNDTARLLDFLDTRVDNQKVNANCVMMALRMITNLFSTPGGGKLVAAEADIIISMLARIVRTDDGLQPIGAQNINLQIALTSAAFNFACLAYRERRKSPRDESVDLGAVAQLINVVEFVVRKQTDGEVLFRALMALGMILAAGGELKELAQSLEVSEWVKVAAKKTNDARVKDVAEECLAYLK</sequence>
<protein>
    <submittedName>
        <fullName evidence="10">PUL domain-containing protein</fullName>
    </submittedName>
</protein>
<dbReference type="SUPFAM" id="SSF50978">
    <property type="entry name" value="WD40 repeat-like"/>
    <property type="match status" value="1"/>
</dbReference>
<dbReference type="Pfam" id="PF00400">
    <property type="entry name" value="WD40"/>
    <property type="match status" value="5"/>
</dbReference>
<evidence type="ECO:0000256" key="6">
    <source>
        <dbReference type="SAM" id="Coils"/>
    </source>
</evidence>
<name>A0AAE0IT27_9PEZI</name>
<comment type="caution">
    <text evidence="10">The sequence shown here is derived from an EMBL/GenBank/DDBJ whole genome shotgun (WGS) entry which is preliminary data.</text>
</comment>
<feature type="repeat" description="WD" evidence="5">
    <location>
        <begin position="245"/>
        <end position="275"/>
    </location>
</feature>
<dbReference type="AlphaFoldDB" id="A0AAE0IT27"/>
<feature type="region of interest" description="Disordered" evidence="7">
    <location>
        <begin position="480"/>
        <end position="505"/>
    </location>
</feature>
<dbReference type="GO" id="GO:0005737">
    <property type="term" value="C:cytoplasm"/>
    <property type="evidence" value="ECO:0007669"/>
    <property type="project" value="UniProtKB-SubCell"/>
</dbReference>
<dbReference type="InterPro" id="IPR015943">
    <property type="entry name" value="WD40/YVTN_repeat-like_dom_sf"/>
</dbReference>
<feature type="domain" description="PFU" evidence="8">
    <location>
        <begin position="385"/>
        <end position="484"/>
    </location>
</feature>
<evidence type="ECO:0000259" key="8">
    <source>
        <dbReference type="PROSITE" id="PS51394"/>
    </source>
</evidence>
<dbReference type="InterPro" id="IPR015155">
    <property type="entry name" value="PFU"/>
</dbReference>
<evidence type="ECO:0000256" key="7">
    <source>
        <dbReference type="SAM" id="MobiDB-lite"/>
    </source>
</evidence>
<dbReference type="CDD" id="cd00200">
    <property type="entry name" value="WD40"/>
    <property type="match status" value="1"/>
</dbReference>
<feature type="repeat" description="WD" evidence="5">
    <location>
        <begin position="10"/>
        <end position="40"/>
    </location>
</feature>